<proteinExistence type="predicted"/>
<sequence>MSQRLECDVLVVGAGPAGSSAAAVAANLGARVIVIDKRSEVGLPVQCAEYIPKPLAMEIELTADTVAQQVAGTKVYIDSKKVAV</sequence>
<dbReference type="Proteomes" id="UP000315534">
    <property type="component" value="Unassembled WGS sequence"/>
</dbReference>
<dbReference type="Pfam" id="PF01262">
    <property type="entry name" value="AlaDh_PNT_C"/>
    <property type="match status" value="1"/>
</dbReference>
<feature type="non-terminal residue" evidence="2">
    <location>
        <position position="84"/>
    </location>
</feature>
<dbReference type="PANTHER" id="PTHR42685:SF22">
    <property type="entry name" value="CONDITIONED MEDIUM FACTOR RECEPTOR 1"/>
    <property type="match status" value="1"/>
</dbReference>
<gene>
    <name evidence="2" type="ORF">E3J38_05575</name>
</gene>
<dbReference type="Gene3D" id="3.50.50.60">
    <property type="entry name" value="FAD/NAD(P)-binding domain"/>
    <property type="match status" value="1"/>
</dbReference>
<dbReference type="PANTHER" id="PTHR42685">
    <property type="entry name" value="GERANYLGERANYL DIPHOSPHATE REDUCTASE"/>
    <property type="match status" value="1"/>
</dbReference>
<comment type="caution">
    <text evidence="2">The sequence shown here is derived from an EMBL/GenBank/DDBJ whole genome shotgun (WGS) entry which is preliminary data.</text>
</comment>
<name>A0A523XMB8_UNCT6</name>
<dbReference type="AlphaFoldDB" id="A0A523XMB8"/>
<feature type="domain" description="Alanine dehydrogenase/pyridine nucleotide transhydrogenase NAD(H)-binding" evidence="1">
    <location>
        <begin position="7"/>
        <end position="77"/>
    </location>
</feature>
<evidence type="ECO:0000313" key="2">
    <source>
        <dbReference type="EMBL" id="TET80441.1"/>
    </source>
</evidence>
<dbReference type="InterPro" id="IPR007698">
    <property type="entry name" value="AlaDH/PNT_NAD(H)-bd"/>
</dbReference>
<dbReference type="SUPFAM" id="SSF51905">
    <property type="entry name" value="FAD/NAD(P)-binding domain"/>
    <property type="match status" value="1"/>
</dbReference>
<protein>
    <submittedName>
        <fullName evidence="2">FAD-binding protein</fullName>
    </submittedName>
</protein>
<organism evidence="2 3">
    <name type="scientific">candidate division TA06 bacterium</name>
    <dbReference type="NCBI Taxonomy" id="2250710"/>
    <lineage>
        <taxon>Bacteria</taxon>
        <taxon>Bacteria division TA06</taxon>
    </lineage>
</organism>
<dbReference type="InterPro" id="IPR050407">
    <property type="entry name" value="Geranylgeranyl_reductase"/>
</dbReference>
<reference evidence="2 3" key="1">
    <citation type="submission" date="2019-03" db="EMBL/GenBank/DDBJ databases">
        <title>Metabolic potential of uncultured bacteria and archaea associated with petroleum seepage in deep-sea sediments.</title>
        <authorList>
            <person name="Dong X."/>
            <person name="Hubert C."/>
        </authorList>
    </citation>
    <scope>NUCLEOTIDE SEQUENCE [LARGE SCALE GENOMIC DNA]</scope>
    <source>
        <strain evidence="2">E29_bin36</strain>
    </source>
</reference>
<accession>A0A523XMB8</accession>
<dbReference type="InterPro" id="IPR036188">
    <property type="entry name" value="FAD/NAD-bd_sf"/>
</dbReference>
<dbReference type="EMBL" id="SOIP01000333">
    <property type="protein sequence ID" value="TET80441.1"/>
    <property type="molecule type" value="Genomic_DNA"/>
</dbReference>
<evidence type="ECO:0000313" key="3">
    <source>
        <dbReference type="Proteomes" id="UP000315534"/>
    </source>
</evidence>
<evidence type="ECO:0000259" key="1">
    <source>
        <dbReference type="Pfam" id="PF01262"/>
    </source>
</evidence>